<comment type="caution">
    <text evidence="11">Lacks conserved residue(s) required for the propagation of feature annotation.</text>
</comment>
<evidence type="ECO:0000256" key="9">
    <source>
        <dbReference type="ARBA" id="ARBA00023136"/>
    </source>
</evidence>
<evidence type="ECO:0000256" key="1">
    <source>
        <dbReference type="ARBA" id="ARBA00004389"/>
    </source>
</evidence>
<organism evidence="12 13">
    <name type="scientific">Staphylotrichum tortipilum</name>
    <dbReference type="NCBI Taxonomy" id="2831512"/>
    <lineage>
        <taxon>Eukaryota</taxon>
        <taxon>Fungi</taxon>
        <taxon>Dikarya</taxon>
        <taxon>Ascomycota</taxon>
        <taxon>Pezizomycotina</taxon>
        <taxon>Sordariomycetes</taxon>
        <taxon>Sordariomycetidae</taxon>
        <taxon>Sordariales</taxon>
        <taxon>Chaetomiaceae</taxon>
        <taxon>Staphylotrichum</taxon>
    </lineage>
</organism>
<comment type="function">
    <text evidence="11">Involved in protein N-glycosylation. Essential for the second step of the dolichol-linked oligosaccharide pathway. Anchors the catalytic subunit ALG13 to the ER.</text>
</comment>
<dbReference type="GO" id="GO:0006488">
    <property type="term" value="P:dolichol-linked oligosaccharide biosynthetic process"/>
    <property type="evidence" value="ECO:0007669"/>
    <property type="project" value="InterPro"/>
</dbReference>
<dbReference type="GO" id="GO:0043541">
    <property type="term" value="C:UDP-N-acetylglucosamine transferase complex"/>
    <property type="evidence" value="ECO:0007669"/>
    <property type="project" value="TreeGrafter"/>
</dbReference>
<evidence type="ECO:0000256" key="2">
    <source>
        <dbReference type="ARBA" id="ARBA00004590"/>
    </source>
</evidence>
<evidence type="ECO:0000256" key="6">
    <source>
        <dbReference type="ARBA" id="ARBA00022692"/>
    </source>
</evidence>
<keyword evidence="8 11" id="KW-1133">Transmembrane helix</keyword>
<evidence type="ECO:0000256" key="10">
    <source>
        <dbReference type="ARBA" id="ARBA00032062"/>
    </source>
</evidence>
<feature type="transmembrane region" description="Helical" evidence="11">
    <location>
        <begin position="115"/>
        <end position="134"/>
    </location>
</feature>
<dbReference type="AlphaFoldDB" id="A0AAN6M7R0"/>
<feature type="transmembrane region" description="Helical" evidence="11">
    <location>
        <begin position="154"/>
        <end position="173"/>
    </location>
</feature>
<keyword evidence="6 11" id="KW-0812">Transmembrane</keyword>
<dbReference type="InterPro" id="IPR013969">
    <property type="entry name" value="Oligosacch_biosynth_Alg14"/>
</dbReference>
<dbReference type="Pfam" id="PF08660">
    <property type="entry name" value="Alg14"/>
    <property type="match status" value="1"/>
</dbReference>
<accession>A0AAN6M7R0</accession>
<dbReference type="GO" id="GO:0031965">
    <property type="term" value="C:nuclear membrane"/>
    <property type="evidence" value="ECO:0007669"/>
    <property type="project" value="UniProtKB-SubCell"/>
</dbReference>
<evidence type="ECO:0000256" key="4">
    <source>
        <dbReference type="ARBA" id="ARBA00011335"/>
    </source>
</evidence>
<keyword evidence="7 11" id="KW-0256">Endoplasmic reticulum</keyword>
<dbReference type="GO" id="GO:0004577">
    <property type="term" value="F:N-acetylglucosaminyldiphosphodolichol N-acetylglucosaminyltransferase activity"/>
    <property type="evidence" value="ECO:0007669"/>
    <property type="project" value="TreeGrafter"/>
</dbReference>
<comment type="subcellular location">
    <subcellularLocation>
        <location evidence="1 11">Endoplasmic reticulum membrane</location>
        <topology evidence="1 11">Single-pass membrane protein</topology>
    </subcellularLocation>
    <subcellularLocation>
        <location evidence="2">Nucleus membrane</location>
        <topology evidence="2">Single-pass membrane protein</topology>
    </subcellularLocation>
</comment>
<evidence type="ECO:0000256" key="7">
    <source>
        <dbReference type="ARBA" id="ARBA00022824"/>
    </source>
</evidence>
<comment type="caution">
    <text evidence="12">The sequence shown here is derived from an EMBL/GenBank/DDBJ whole genome shotgun (WGS) entry which is preliminary data.</text>
</comment>
<keyword evidence="13" id="KW-1185">Reference proteome</keyword>
<dbReference type="Proteomes" id="UP001303889">
    <property type="component" value="Unassembled WGS sequence"/>
</dbReference>
<comment type="similarity">
    <text evidence="3 11">Belongs to the ALG14 family.</text>
</comment>
<protein>
    <recommendedName>
        <fullName evidence="5 11">UDP-N-acetylglucosamine transferase subunit ALG14</fullName>
    </recommendedName>
    <alternativeName>
        <fullName evidence="10 11">Asparagine-linked glycosylation protein 14</fullName>
    </alternativeName>
</protein>
<reference evidence="12" key="2">
    <citation type="submission" date="2023-05" db="EMBL/GenBank/DDBJ databases">
        <authorList>
            <consortium name="Lawrence Berkeley National Laboratory"/>
            <person name="Steindorff A."/>
            <person name="Hensen N."/>
            <person name="Bonometti L."/>
            <person name="Westerberg I."/>
            <person name="Brannstrom I.O."/>
            <person name="Guillou S."/>
            <person name="Cros-Aarteil S."/>
            <person name="Calhoun S."/>
            <person name="Haridas S."/>
            <person name="Kuo A."/>
            <person name="Mondo S."/>
            <person name="Pangilinan J."/>
            <person name="Riley R."/>
            <person name="Labutti K."/>
            <person name="Andreopoulos B."/>
            <person name="Lipzen A."/>
            <person name="Chen C."/>
            <person name="Yanf M."/>
            <person name="Daum C."/>
            <person name="Ng V."/>
            <person name="Clum A."/>
            <person name="Ohm R."/>
            <person name="Martin F."/>
            <person name="Silar P."/>
            <person name="Natvig D."/>
            <person name="Lalanne C."/>
            <person name="Gautier V."/>
            <person name="Ament-Velasquez S.L."/>
            <person name="Kruys A."/>
            <person name="Hutchinson M.I."/>
            <person name="Powell A.J."/>
            <person name="Barry K."/>
            <person name="Miller A.N."/>
            <person name="Grigoriev I.V."/>
            <person name="Debuchy R."/>
            <person name="Gladieux P."/>
            <person name="Thoren M.H."/>
            <person name="Johannesson H."/>
        </authorList>
    </citation>
    <scope>NUCLEOTIDE SEQUENCE</scope>
    <source>
        <strain evidence="12">CBS 103.79</strain>
    </source>
</reference>
<proteinExistence type="inferred from homology"/>
<gene>
    <name evidence="11" type="primary">ALG14</name>
    <name evidence="12" type="ORF">C8A05DRAFT_20562</name>
</gene>
<evidence type="ECO:0000313" key="12">
    <source>
        <dbReference type="EMBL" id="KAK3896467.1"/>
    </source>
</evidence>
<name>A0AAN6M7R0_9PEZI</name>
<sequence length="244" mass="27077">WRHLTLITSHPPSSRTTPLLTRRHPTIPSTSHLPSVYYLYVLGSGGHTSELLETIKHKSPPTRNTHRRYLLNTGDTSSLTRLAKLEALITDAFPDGRAGTFDAFRVPRARRVHQPFWTAPLTCLGTALAVINALTREPDARLADGGGLFRFPHVIVTNGPATGFIVALVAHLLKMFFLAPKDRLRVVYIESWARTRTLSLTGKLVLWTGIADMFCVQHRALGERYKGWGVVYVGVVAARLAPRG</sequence>
<dbReference type="PANTHER" id="PTHR12154">
    <property type="entry name" value="GLYCOSYL TRANSFERASE-RELATED"/>
    <property type="match status" value="1"/>
</dbReference>
<evidence type="ECO:0000256" key="5">
    <source>
        <dbReference type="ARBA" id="ARBA00017467"/>
    </source>
</evidence>
<comment type="subunit">
    <text evidence="4 11">Heterodimer with ALG13 to form a functional enzyme.</text>
</comment>
<evidence type="ECO:0000256" key="8">
    <source>
        <dbReference type="ARBA" id="ARBA00022989"/>
    </source>
</evidence>
<dbReference type="EMBL" id="MU856623">
    <property type="protein sequence ID" value="KAK3896467.1"/>
    <property type="molecule type" value="Genomic_DNA"/>
</dbReference>
<keyword evidence="9 11" id="KW-0472">Membrane</keyword>
<evidence type="ECO:0000256" key="11">
    <source>
        <dbReference type="RuleBase" id="RU362127"/>
    </source>
</evidence>
<evidence type="ECO:0000313" key="13">
    <source>
        <dbReference type="Proteomes" id="UP001303889"/>
    </source>
</evidence>
<evidence type="ECO:0000256" key="3">
    <source>
        <dbReference type="ARBA" id="ARBA00009731"/>
    </source>
</evidence>
<feature type="non-terminal residue" evidence="12">
    <location>
        <position position="1"/>
    </location>
</feature>
<reference evidence="12" key="1">
    <citation type="journal article" date="2023" name="Mol. Phylogenet. Evol.">
        <title>Genome-scale phylogeny and comparative genomics of the fungal order Sordariales.</title>
        <authorList>
            <person name="Hensen N."/>
            <person name="Bonometti L."/>
            <person name="Westerberg I."/>
            <person name="Brannstrom I.O."/>
            <person name="Guillou S."/>
            <person name="Cros-Aarteil S."/>
            <person name="Calhoun S."/>
            <person name="Haridas S."/>
            <person name="Kuo A."/>
            <person name="Mondo S."/>
            <person name="Pangilinan J."/>
            <person name="Riley R."/>
            <person name="LaButti K."/>
            <person name="Andreopoulos B."/>
            <person name="Lipzen A."/>
            <person name="Chen C."/>
            <person name="Yan M."/>
            <person name="Daum C."/>
            <person name="Ng V."/>
            <person name="Clum A."/>
            <person name="Steindorff A."/>
            <person name="Ohm R.A."/>
            <person name="Martin F."/>
            <person name="Silar P."/>
            <person name="Natvig D.O."/>
            <person name="Lalanne C."/>
            <person name="Gautier V."/>
            <person name="Ament-Velasquez S.L."/>
            <person name="Kruys A."/>
            <person name="Hutchinson M.I."/>
            <person name="Powell A.J."/>
            <person name="Barry K."/>
            <person name="Miller A.N."/>
            <person name="Grigoriev I.V."/>
            <person name="Debuchy R."/>
            <person name="Gladieux P."/>
            <person name="Hiltunen Thoren M."/>
            <person name="Johannesson H."/>
        </authorList>
    </citation>
    <scope>NUCLEOTIDE SEQUENCE</scope>
    <source>
        <strain evidence="12">CBS 103.79</strain>
    </source>
</reference>
<dbReference type="PANTHER" id="PTHR12154:SF4">
    <property type="entry name" value="UDP-N-ACETYLGLUCOSAMINE TRANSFERASE SUBUNIT ALG14 HOMOLOG"/>
    <property type="match status" value="1"/>
</dbReference>